<accession>A0ABZ0P9M8</accession>
<dbReference type="EMBL" id="CP137845">
    <property type="protein sequence ID" value="WPB53722.1"/>
    <property type="molecule type" value="Genomic_DNA"/>
</dbReference>
<organism evidence="3 4">
    <name type="scientific">Metamycoplasma equirhinis</name>
    <dbReference type="NCBI Taxonomy" id="92402"/>
    <lineage>
        <taxon>Bacteria</taxon>
        <taxon>Bacillati</taxon>
        <taxon>Mycoplasmatota</taxon>
        <taxon>Mycoplasmoidales</taxon>
        <taxon>Metamycoplasmataceae</taxon>
        <taxon>Metamycoplasma</taxon>
    </lineage>
</organism>
<dbReference type="Proteomes" id="UP001303601">
    <property type="component" value="Chromosome"/>
</dbReference>
<evidence type="ECO:0000313" key="4">
    <source>
        <dbReference type="Proteomes" id="UP001303601"/>
    </source>
</evidence>
<keyword evidence="4" id="KW-1185">Reference proteome</keyword>
<dbReference type="RefSeq" id="WP_140031474.1">
    <property type="nucleotide sequence ID" value="NZ_CP137845.1"/>
</dbReference>
<keyword evidence="2" id="KW-0472">Membrane</keyword>
<feature type="region of interest" description="Disordered" evidence="1">
    <location>
        <begin position="39"/>
        <end position="67"/>
    </location>
</feature>
<feature type="transmembrane region" description="Helical" evidence="2">
    <location>
        <begin position="6"/>
        <end position="30"/>
    </location>
</feature>
<dbReference type="GeneID" id="94493622"/>
<evidence type="ECO:0000313" key="3">
    <source>
        <dbReference type="EMBL" id="WPB53722.1"/>
    </source>
</evidence>
<sequence length="159" mass="18196">MLRKKIFYGILFGVIGASGIAASVATFVVLKNKKGKTENNSIKNKNDVPNLENESKSDQLSNNESNKKQLKEIPWKNIFPDIKSSNYYNMLNFRNGQAWIDEEMIVNIIKDIINRATILDGEIKYAYKIIDDQTVLISFIWKNSIEKTAITYKISTNKL</sequence>
<evidence type="ECO:0000256" key="1">
    <source>
        <dbReference type="SAM" id="MobiDB-lite"/>
    </source>
</evidence>
<dbReference type="NCBIfam" id="NF045957">
    <property type="entry name" value="MHO_1590_dom"/>
    <property type="match status" value="1"/>
</dbReference>
<keyword evidence="2" id="KW-0812">Transmembrane</keyword>
<reference evidence="3" key="1">
    <citation type="submission" date="2023-11" db="EMBL/GenBank/DDBJ databases">
        <title>Completed genome sequence of Mycoplasma equirhinis type strain M432/72.</title>
        <authorList>
            <person name="Spergser J."/>
        </authorList>
    </citation>
    <scope>NUCLEOTIDE SEQUENCE [LARGE SCALE GENOMIC DNA]</scope>
    <source>
        <strain evidence="3">M432/72</strain>
    </source>
</reference>
<name>A0ABZ0P9M8_9BACT</name>
<evidence type="ECO:0000256" key="2">
    <source>
        <dbReference type="SAM" id="Phobius"/>
    </source>
</evidence>
<proteinExistence type="predicted"/>
<keyword evidence="2" id="KW-1133">Transmembrane helix</keyword>
<protein>
    <submittedName>
        <fullName evidence="3">Uncharacterized protein</fullName>
    </submittedName>
</protein>
<gene>
    <name evidence="3" type="ORF">R9B83_01885</name>
</gene>